<name>A0A0N4YQK5_NIPBR</name>
<dbReference type="STRING" id="27835.A0A0N4YQK5"/>
<accession>A0A0N4YQK5</accession>
<proteinExistence type="predicted"/>
<feature type="transmembrane region" description="Helical" evidence="1">
    <location>
        <begin position="59"/>
        <end position="74"/>
    </location>
</feature>
<sequence length="101" mass="10597">MKAPPSAASDAPALGGSPSPIEGIKKANADLVAWCYKSHGAAADDQLKKLDNSGVKREHVAYGVIAVLCLYLMGGEEAMFLSYVITFFYPASVSIDVSSES</sequence>
<organism evidence="4">
    <name type="scientific">Nippostrongylus brasiliensis</name>
    <name type="common">Rat hookworm</name>
    <dbReference type="NCBI Taxonomy" id="27835"/>
    <lineage>
        <taxon>Eukaryota</taxon>
        <taxon>Metazoa</taxon>
        <taxon>Ecdysozoa</taxon>
        <taxon>Nematoda</taxon>
        <taxon>Chromadorea</taxon>
        <taxon>Rhabditida</taxon>
        <taxon>Rhabditina</taxon>
        <taxon>Rhabditomorpha</taxon>
        <taxon>Strongyloidea</taxon>
        <taxon>Heligmosomidae</taxon>
        <taxon>Nippostrongylus</taxon>
    </lineage>
</organism>
<evidence type="ECO:0000313" key="4">
    <source>
        <dbReference type="WBParaSite" id="NBR_0001952701-mRNA-1"/>
    </source>
</evidence>
<evidence type="ECO:0000256" key="1">
    <source>
        <dbReference type="SAM" id="Phobius"/>
    </source>
</evidence>
<evidence type="ECO:0000313" key="3">
    <source>
        <dbReference type="Proteomes" id="UP000271162"/>
    </source>
</evidence>
<dbReference type="AlphaFoldDB" id="A0A0N4YQK5"/>
<keyword evidence="3" id="KW-1185">Reference proteome</keyword>
<gene>
    <name evidence="2" type="ORF">NBR_LOCUS19528</name>
</gene>
<keyword evidence="1" id="KW-0472">Membrane</keyword>
<dbReference type="EMBL" id="UYSL01024255">
    <property type="protein sequence ID" value="VDL83262.1"/>
    <property type="molecule type" value="Genomic_DNA"/>
</dbReference>
<keyword evidence="1" id="KW-0812">Transmembrane</keyword>
<protein>
    <submittedName>
        <fullName evidence="2 4">Uncharacterized protein</fullName>
    </submittedName>
</protein>
<reference evidence="4" key="1">
    <citation type="submission" date="2017-02" db="UniProtKB">
        <authorList>
            <consortium name="WormBaseParasite"/>
        </authorList>
    </citation>
    <scope>IDENTIFICATION</scope>
</reference>
<dbReference type="WBParaSite" id="NBR_0001952701-mRNA-1">
    <property type="protein sequence ID" value="NBR_0001952701-mRNA-1"/>
    <property type="gene ID" value="NBR_0001952701"/>
</dbReference>
<keyword evidence="1" id="KW-1133">Transmembrane helix</keyword>
<evidence type="ECO:0000313" key="2">
    <source>
        <dbReference type="EMBL" id="VDL83262.1"/>
    </source>
</evidence>
<reference evidence="2 3" key="2">
    <citation type="submission" date="2018-11" db="EMBL/GenBank/DDBJ databases">
        <authorList>
            <consortium name="Pathogen Informatics"/>
        </authorList>
    </citation>
    <scope>NUCLEOTIDE SEQUENCE [LARGE SCALE GENOMIC DNA]</scope>
</reference>
<dbReference type="Proteomes" id="UP000271162">
    <property type="component" value="Unassembled WGS sequence"/>
</dbReference>